<evidence type="ECO:0000313" key="10">
    <source>
        <dbReference type="EMBL" id="KAH8993936.1"/>
    </source>
</evidence>
<keyword evidence="6" id="KW-0597">Phosphoprotein</keyword>
<feature type="compositionally biased region" description="Low complexity" evidence="9">
    <location>
        <begin position="58"/>
        <end position="69"/>
    </location>
</feature>
<dbReference type="GO" id="GO:0006364">
    <property type="term" value="P:rRNA processing"/>
    <property type="evidence" value="ECO:0007669"/>
    <property type="project" value="UniProtKB-KW"/>
</dbReference>
<feature type="region of interest" description="Disordered" evidence="9">
    <location>
        <begin position="1"/>
        <end position="106"/>
    </location>
</feature>
<dbReference type="InterPro" id="IPR007504">
    <property type="entry name" value="H/ACA_rnp_Gar1/Naf1"/>
</dbReference>
<dbReference type="Gene3D" id="2.40.10.230">
    <property type="entry name" value="Probable tRNA pseudouridine synthase domain"/>
    <property type="match status" value="1"/>
</dbReference>
<feature type="compositionally biased region" description="Basic and acidic residues" evidence="9">
    <location>
        <begin position="77"/>
        <end position="86"/>
    </location>
</feature>
<evidence type="ECO:0000313" key="11">
    <source>
        <dbReference type="Proteomes" id="UP001201163"/>
    </source>
</evidence>
<evidence type="ECO:0000256" key="4">
    <source>
        <dbReference type="ARBA" id="ARBA00022517"/>
    </source>
</evidence>
<gene>
    <name evidence="10" type="ORF">EDB92DRAFT_1851749</name>
</gene>
<keyword evidence="7" id="KW-0694">RNA-binding</keyword>
<evidence type="ECO:0000256" key="2">
    <source>
        <dbReference type="ARBA" id="ARBA00009801"/>
    </source>
</evidence>
<evidence type="ECO:0000256" key="5">
    <source>
        <dbReference type="ARBA" id="ARBA00022552"/>
    </source>
</evidence>
<dbReference type="InterPro" id="IPR040309">
    <property type="entry name" value="Naf1"/>
</dbReference>
<feature type="region of interest" description="Disordered" evidence="9">
    <location>
        <begin position="272"/>
        <end position="294"/>
    </location>
</feature>
<feature type="compositionally biased region" description="Acidic residues" evidence="9">
    <location>
        <begin position="96"/>
        <end position="106"/>
    </location>
</feature>
<dbReference type="PANTHER" id="PTHR31633">
    <property type="entry name" value="H/ACA RIBONUCLEOPROTEIN COMPLEX NON-CORE SUBUNIT NAF1"/>
    <property type="match status" value="1"/>
</dbReference>
<dbReference type="InterPro" id="IPR009000">
    <property type="entry name" value="Transl_B-barrel_sf"/>
</dbReference>
<accession>A0AAD4LLY6</accession>
<evidence type="ECO:0000256" key="6">
    <source>
        <dbReference type="ARBA" id="ARBA00022553"/>
    </source>
</evidence>
<feature type="compositionally biased region" description="Basic and acidic residues" evidence="9">
    <location>
        <begin position="535"/>
        <end position="544"/>
    </location>
</feature>
<protein>
    <recommendedName>
        <fullName evidence="3">H/ACA ribonucleoprotein complex non-core subunit NAF1</fullName>
    </recommendedName>
</protein>
<reference evidence="10" key="1">
    <citation type="submission" date="2022-01" db="EMBL/GenBank/DDBJ databases">
        <title>Comparative genomics reveals a dynamic genome evolution in the ectomycorrhizal milk-cap (Lactarius) mushrooms.</title>
        <authorList>
            <consortium name="DOE Joint Genome Institute"/>
            <person name="Lebreton A."/>
            <person name="Tang N."/>
            <person name="Kuo A."/>
            <person name="LaButti K."/>
            <person name="Drula E."/>
            <person name="Barry K."/>
            <person name="Clum A."/>
            <person name="Lipzen A."/>
            <person name="Mousain D."/>
            <person name="Ng V."/>
            <person name="Wang R."/>
            <person name="Wang X."/>
            <person name="Dai Y."/>
            <person name="Henrissat B."/>
            <person name="Grigoriev I.V."/>
            <person name="Guerin-Laguette A."/>
            <person name="Yu F."/>
            <person name="Martin F.M."/>
        </authorList>
    </citation>
    <scope>NUCLEOTIDE SEQUENCE</scope>
    <source>
        <strain evidence="10">QP</strain>
    </source>
</reference>
<comment type="subcellular location">
    <subcellularLocation>
        <location evidence="1">Nucleus</location>
    </subcellularLocation>
</comment>
<name>A0AAD4LLY6_9AGAM</name>
<organism evidence="10 11">
    <name type="scientific">Lactarius akahatsu</name>
    <dbReference type="NCBI Taxonomy" id="416441"/>
    <lineage>
        <taxon>Eukaryota</taxon>
        <taxon>Fungi</taxon>
        <taxon>Dikarya</taxon>
        <taxon>Basidiomycota</taxon>
        <taxon>Agaricomycotina</taxon>
        <taxon>Agaricomycetes</taxon>
        <taxon>Russulales</taxon>
        <taxon>Russulaceae</taxon>
        <taxon>Lactarius</taxon>
    </lineage>
</organism>
<dbReference type="GO" id="GO:0003723">
    <property type="term" value="F:RNA binding"/>
    <property type="evidence" value="ECO:0007669"/>
    <property type="project" value="UniProtKB-KW"/>
</dbReference>
<feature type="compositionally biased region" description="Basic residues" evidence="9">
    <location>
        <begin position="376"/>
        <end position="400"/>
    </location>
</feature>
<evidence type="ECO:0000256" key="9">
    <source>
        <dbReference type="SAM" id="MobiDB-lite"/>
    </source>
</evidence>
<dbReference type="GO" id="GO:0001522">
    <property type="term" value="P:pseudouridine synthesis"/>
    <property type="evidence" value="ECO:0007669"/>
    <property type="project" value="InterPro"/>
</dbReference>
<keyword evidence="11" id="KW-1185">Reference proteome</keyword>
<keyword evidence="8" id="KW-0539">Nucleus</keyword>
<sequence length="544" mass="59241">MEAGNEGFKIPIPPARPTPPVDVDDSVDSSGESVDSADEVEANLISVGIKSEREDVSDSFSDSSASDSDPSSDSDSDNVRENDASKKTPVKRRVADEDDEDDEEGDAVAAAVTLRTKNELPEPDIMIPPIAQVEPDEQLEKVGEIMNIVNNNVVVVKGEASSTRRASEHALDSETLLVYEDRKVLGYIHETFGPTYQPMYQVKFNSAHPLDLNEARVSRPVFHVPARSKYVFVTELTKLRGSDASNVHDEEPAEYELEFSDDEAEATYKAKLRERRHGSREPSVPASPAHMRDQDLDAWNPYAEHGAYDMDYGTSPSRPAPQPYDDPYSDAYNQPGASTSVATSVPTLPPRPGHGPGGYAVRGNRGRGRGRDDHRPHHHRERGRGRSRGCGRGRGRGHPPHRAEEHGPQPLSPPSPIIAQAVGQSPIPNASYPGGGGGSSDYTSYSPQLQQFGFAQPYTSSPQPFVSPQHSVQPHINPRFAGQFGLNLDMMQQQQQQSYFAYGQYGTQTTPVYDNGAEGGWDGQWSQGYGTGSGGEHHDGSQGT</sequence>
<comment type="caution">
    <text evidence="10">The sequence shown here is derived from an EMBL/GenBank/DDBJ whole genome shotgun (WGS) entry which is preliminary data.</text>
</comment>
<comment type="similarity">
    <text evidence="2">Belongs to the NAF1 family.</text>
</comment>
<keyword evidence="4" id="KW-0690">Ribosome biogenesis</keyword>
<dbReference type="InterPro" id="IPR038664">
    <property type="entry name" value="Gar1/Naf1_Cbf5-bd_sf"/>
</dbReference>
<dbReference type="GO" id="GO:0005634">
    <property type="term" value="C:nucleus"/>
    <property type="evidence" value="ECO:0007669"/>
    <property type="project" value="UniProtKB-SubCell"/>
</dbReference>
<evidence type="ECO:0000256" key="7">
    <source>
        <dbReference type="ARBA" id="ARBA00022884"/>
    </source>
</evidence>
<dbReference type="Pfam" id="PF04410">
    <property type="entry name" value="Gar1"/>
    <property type="match status" value="1"/>
</dbReference>
<dbReference type="SUPFAM" id="SSF50447">
    <property type="entry name" value="Translation proteins"/>
    <property type="match status" value="1"/>
</dbReference>
<feature type="compositionally biased region" description="Pro residues" evidence="9">
    <location>
        <begin position="11"/>
        <end position="20"/>
    </location>
</feature>
<feature type="region of interest" description="Disordered" evidence="9">
    <location>
        <begin position="310"/>
        <end position="446"/>
    </location>
</feature>
<proteinExistence type="inferred from homology"/>
<evidence type="ECO:0000256" key="3">
    <source>
        <dbReference type="ARBA" id="ARBA00021438"/>
    </source>
</evidence>
<evidence type="ECO:0000256" key="8">
    <source>
        <dbReference type="ARBA" id="ARBA00023242"/>
    </source>
</evidence>
<feature type="region of interest" description="Disordered" evidence="9">
    <location>
        <begin position="513"/>
        <end position="544"/>
    </location>
</feature>
<keyword evidence="5" id="KW-0698">rRNA processing</keyword>
<dbReference type="Proteomes" id="UP001201163">
    <property type="component" value="Unassembled WGS sequence"/>
</dbReference>
<dbReference type="GO" id="GO:0000493">
    <property type="term" value="P:box H/ACA snoRNP assembly"/>
    <property type="evidence" value="ECO:0007669"/>
    <property type="project" value="InterPro"/>
</dbReference>
<feature type="compositionally biased region" description="Polar residues" evidence="9">
    <location>
        <begin position="331"/>
        <end position="346"/>
    </location>
</feature>
<feature type="region of interest" description="Disordered" evidence="9">
    <location>
        <begin position="243"/>
        <end position="262"/>
    </location>
</feature>
<evidence type="ECO:0000256" key="1">
    <source>
        <dbReference type="ARBA" id="ARBA00004123"/>
    </source>
</evidence>
<dbReference type="AlphaFoldDB" id="A0AAD4LLY6"/>
<dbReference type="EMBL" id="JAKELL010000016">
    <property type="protein sequence ID" value="KAH8993936.1"/>
    <property type="molecule type" value="Genomic_DNA"/>
</dbReference>
<dbReference type="PANTHER" id="PTHR31633:SF1">
    <property type="entry name" value="H_ACA RIBONUCLEOPROTEIN COMPLEX NON-CORE SUBUNIT NAF1"/>
    <property type="match status" value="1"/>
</dbReference>
<dbReference type="GO" id="GO:0005732">
    <property type="term" value="C:sno(s)RNA-containing ribonucleoprotein complex"/>
    <property type="evidence" value="ECO:0007669"/>
    <property type="project" value="InterPro"/>
</dbReference>
<feature type="compositionally biased region" description="Acidic residues" evidence="9">
    <location>
        <begin position="251"/>
        <end position="262"/>
    </location>
</feature>